<dbReference type="Pfam" id="PF00005">
    <property type="entry name" value="ABC_tran"/>
    <property type="match status" value="1"/>
</dbReference>
<keyword evidence="2" id="KW-0547">Nucleotide-binding</keyword>
<dbReference type="InterPro" id="IPR003593">
    <property type="entry name" value="AAA+_ATPase"/>
</dbReference>
<organism evidence="7 8">
    <name type="scientific">Dyadobacter linearis</name>
    <dbReference type="NCBI Taxonomy" id="2823330"/>
    <lineage>
        <taxon>Bacteria</taxon>
        <taxon>Pseudomonadati</taxon>
        <taxon>Bacteroidota</taxon>
        <taxon>Cytophagia</taxon>
        <taxon>Cytophagales</taxon>
        <taxon>Spirosomataceae</taxon>
        <taxon>Dyadobacter</taxon>
    </lineage>
</organism>
<comment type="function">
    <text evidence="5">Part of the ABC transporter complex HmuTUV involved in hemin import. Responsible for energy coupling to the transport system.</text>
</comment>
<feature type="domain" description="ABC transporter" evidence="6">
    <location>
        <begin position="2"/>
        <end position="239"/>
    </location>
</feature>
<dbReference type="PROSITE" id="PS50893">
    <property type="entry name" value="ABC_TRANSPORTER_2"/>
    <property type="match status" value="1"/>
</dbReference>
<accession>A0ABN7RI01</accession>
<dbReference type="NCBIfam" id="NF010068">
    <property type="entry name" value="PRK13548.1"/>
    <property type="match status" value="1"/>
</dbReference>
<keyword evidence="7" id="KW-0378">Hydrolase</keyword>
<gene>
    <name evidence="7" type="primary">hmuV</name>
    <name evidence="7" type="ORF">DYBT9623_04897</name>
</gene>
<dbReference type="CDD" id="cd03214">
    <property type="entry name" value="ABC_Iron-Siderophores_B12_Hemin"/>
    <property type="match status" value="1"/>
</dbReference>
<dbReference type="GO" id="GO:0005524">
    <property type="term" value="F:ATP binding"/>
    <property type="evidence" value="ECO:0007669"/>
    <property type="project" value="UniProtKB-KW"/>
</dbReference>
<evidence type="ECO:0000256" key="4">
    <source>
        <dbReference type="ARBA" id="ARBA00022967"/>
    </source>
</evidence>
<comment type="caution">
    <text evidence="7">The sequence shown here is derived from an EMBL/GenBank/DDBJ whole genome shotgun (WGS) entry which is preliminary data.</text>
</comment>
<proteinExistence type="predicted"/>
<name>A0ABN7RI01_9BACT</name>
<evidence type="ECO:0000256" key="5">
    <source>
        <dbReference type="ARBA" id="ARBA00037066"/>
    </source>
</evidence>
<keyword evidence="8" id="KW-1185">Reference proteome</keyword>
<evidence type="ECO:0000313" key="8">
    <source>
        <dbReference type="Proteomes" id="UP000679725"/>
    </source>
</evidence>
<dbReference type="Gene3D" id="3.40.50.300">
    <property type="entry name" value="P-loop containing nucleotide triphosphate hydrolases"/>
    <property type="match status" value="1"/>
</dbReference>
<dbReference type="PROSITE" id="PS00211">
    <property type="entry name" value="ABC_TRANSPORTER_1"/>
    <property type="match status" value="1"/>
</dbReference>
<dbReference type="EMBL" id="CAJRAU010000009">
    <property type="protein sequence ID" value="CAG5073738.1"/>
    <property type="molecule type" value="Genomic_DNA"/>
</dbReference>
<dbReference type="InterPro" id="IPR027417">
    <property type="entry name" value="P-loop_NTPase"/>
</dbReference>
<evidence type="ECO:0000313" key="7">
    <source>
        <dbReference type="EMBL" id="CAG5073738.1"/>
    </source>
</evidence>
<dbReference type="SUPFAM" id="SSF52540">
    <property type="entry name" value="P-loop containing nucleoside triphosphate hydrolases"/>
    <property type="match status" value="1"/>
</dbReference>
<evidence type="ECO:0000256" key="2">
    <source>
        <dbReference type="ARBA" id="ARBA00022741"/>
    </source>
</evidence>
<dbReference type="Proteomes" id="UP000679725">
    <property type="component" value="Unassembled WGS sequence"/>
</dbReference>
<keyword evidence="3 7" id="KW-0067">ATP-binding</keyword>
<dbReference type="SMART" id="SM00382">
    <property type="entry name" value="AAA"/>
    <property type="match status" value="1"/>
</dbReference>
<dbReference type="InterPro" id="IPR003439">
    <property type="entry name" value="ABC_transporter-like_ATP-bd"/>
</dbReference>
<dbReference type="RefSeq" id="WP_215236154.1">
    <property type="nucleotide sequence ID" value="NZ_CAJRAU010000009.1"/>
</dbReference>
<protein>
    <submittedName>
        <fullName evidence="7">Hemin import ATP-binding protein HmuV</fullName>
        <ecNumber evidence="7">3.6.3.-</ecNumber>
    </submittedName>
</protein>
<evidence type="ECO:0000256" key="3">
    <source>
        <dbReference type="ARBA" id="ARBA00022840"/>
    </source>
</evidence>
<keyword evidence="1" id="KW-0813">Transport</keyword>
<keyword evidence="4" id="KW-1278">Translocase</keyword>
<dbReference type="PANTHER" id="PTHR42794">
    <property type="entry name" value="HEMIN IMPORT ATP-BINDING PROTEIN HMUV"/>
    <property type="match status" value="1"/>
</dbReference>
<dbReference type="InterPro" id="IPR017871">
    <property type="entry name" value="ABC_transporter-like_CS"/>
</dbReference>
<sequence>MMEITQVGFEVRGRRLLNGVSFEVKAGEFWAIVGANGAGKSTLVKILSSELAPTSGSVVFDGKDLKKYKLRDLARKRAVLAQQNTITLSFTVQEIVLMGRYPFYDSAPTRRDLAIVDMCLKKVGIGHLKTRLYPTLSGGEQQRVQVSRALAQIWEVDNGLLLLDEPTTGMDLLHQFETFQLAKEMTSKDFAVIAVIHDLNQALQYADKVLMLRDGESFAIGLPSAVLTDEHIKSVFGLPVRILHPEHVQFPIIVPNVTPALSGTSQL</sequence>
<reference evidence="7 8" key="1">
    <citation type="submission" date="2021-04" db="EMBL/GenBank/DDBJ databases">
        <authorList>
            <person name="Rodrigo-Torres L."/>
            <person name="Arahal R. D."/>
            <person name="Lucena T."/>
        </authorList>
    </citation>
    <scope>NUCLEOTIDE SEQUENCE [LARGE SCALE GENOMIC DNA]</scope>
    <source>
        <strain evidence="7 8">CECT 9623</strain>
    </source>
</reference>
<dbReference type="GO" id="GO:0016787">
    <property type="term" value="F:hydrolase activity"/>
    <property type="evidence" value="ECO:0007669"/>
    <property type="project" value="UniProtKB-KW"/>
</dbReference>
<dbReference type="PANTHER" id="PTHR42794:SF1">
    <property type="entry name" value="HEMIN IMPORT ATP-BINDING PROTEIN HMUV"/>
    <property type="match status" value="1"/>
</dbReference>
<evidence type="ECO:0000256" key="1">
    <source>
        <dbReference type="ARBA" id="ARBA00022448"/>
    </source>
</evidence>
<evidence type="ECO:0000259" key="6">
    <source>
        <dbReference type="PROSITE" id="PS50893"/>
    </source>
</evidence>
<dbReference type="EC" id="3.6.3.-" evidence="7"/>